<reference evidence="2 3" key="1">
    <citation type="journal article" date="2013" name="BMC Genomics">
        <title>Reconstruction of the lipid metabolism for the microalga Monoraphidium neglectum from its genome sequence reveals characteristics suitable for biofuel production.</title>
        <authorList>
            <person name="Bogen C."/>
            <person name="Al-Dilaimi A."/>
            <person name="Albersmeier A."/>
            <person name="Wichmann J."/>
            <person name="Grundmann M."/>
            <person name="Rupp O."/>
            <person name="Lauersen K.J."/>
            <person name="Blifernez-Klassen O."/>
            <person name="Kalinowski J."/>
            <person name="Goesmann A."/>
            <person name="Mussgnug J.H."/>
            <person name="Kruse O."/>
        </authorList>
    </citation>
    <scope>NUCLEOTIDE SEQUENCE [LARGE SCALE GENOMIC DNA]</scope>
    <source>
        <strain evidence="2 3">SAG 48.87</strain>
    </source>
</reference>
<dbReference type="AlphaFoldDB" id="A0A0D2LUH5"/>
<dbReference type="InterPro" id="IPR044281">
    <property type="entry name" value="IMP4/RPF1"/>
</dbReference>
<accession>A0A0D2LUH5</accession>
<dbReference type="KEGG" id="mng:MNEG_12661"/>
<keyword evidence="3" id="KW-1185">Reference proteome</keyword>
<dbReference type="RefSeq" id="XP_013894319.1">
    <property type="nucleotide sequence ID" value="XM_014038865.1"/>
</dbReference>
<dbReference type="GeneID" id="25730046"/>
<evidence type="ECO:0000256" key="1">
    <source>
        <dbReference type="SAM" id="MobiDB-lite"/>
    </source>
</evidence>
<dbReference type="GO" id="GO:0042134">
    <property type="term" value="F:rRNA primary transcript binding"/>
    <property type="evidence" value="ECO:0007669"/>
    <property type="project" value="InterPro"/>
</dbReference>
<dbReference type="Proteomes" id="UP000054498">
    <property type="component" value="Unassembled WGS sequence"/>
</dbReference>
<feature type="region of interest" description="Disordered" evidence="1">
    <location>
        <begin position="1"/>
        <end position="26"/>
    </location>
</feature>
<evidence type="ECO:0000313" key="3">
    <source>
        <dbReference type="Proteomes" id="UP000054498"/>
    </source>
</evidence>
<name>A0A0D2LUH5_9CHLO</name>
<keyword evidence="2" id="KW-0687">Ribonucleoprotein</keyword>
<gene>
    <name evidence="2" type="ORF">MNEG_12661</name>
</gene>
<feature type="region of interest" description="Disordered" evidence="1">
    <location>
        <begin position="94"/>
        <end position="117"/>
    </location>
</feature>
<dbReference type="GO" id="GO:0034457">
    <property type="term" value="C:Mpp10 complex"/>
    <property type="evidence" value="ECO:0007669"/>
    <property type="project" value="TreeGrafter"/>
</dbReference>
<feature type="non-terminal residue" evidence="2">
    <location>
        <position position="117"/>
    </location>
</feature>
<dbReference type="PANTHER" id="PTHR22734">
    <property type="entry name" value="U3 SMALL NUCLEOLAR RIBONUCLEOPROTEIN PROTEIN IMP4"/>
    <property type="match status" value="1"/>
</dbReference>
<dbReference type="OrthoDB" id="10253204at2759"/>
<proteinExistence type="predicted"/>
<feature type="compositionally biased region" description="Basic and acidic residues" evidence="1">
    <location>
        <begin position="100"/>
        <end position="117"/>
    </location>
</feature>
<dbReference type="PANTHER" id="PTHR22734:SF2">
    <property type="entry name" value="U3 SMALL NUCLEOLAR RIBONUCLEOPROTEIN PROTEIN IMP4"/>
    <property type="match status" value="1"/>
</dbReference>
<dbReference type="STRING" id="145388.A0A0D2LUH5"/>
<dbReference type="GO" id="GO:0032040">
    <property type="term" value="C:small-subunit processome"/>
    <property type="evidence" value="ECO:0007669"/>
    <property type="project" value="TreeGrafter"/>
</dbReference>
<evidence type="ECO:0000313" key="2">
    <source>
        <dbReference type="EMBL" id="KIY95299.1"/>
    </source>
</evidence>
<protein>
    <submittedName>
        <fullName evidence="2">U3 small nucleolar ribonucleoprotein IMP4</fullName>
    </submittedName>
</protein>
<dbReference type="GO" id="GO:0006364">
    <property type="term" value="P:rRNA processing"/>
    <property type="evidence" value="ECO:0007669"/>
    <property type="project" value="InterPro"/>
</dbReference>
<organism evidence="2 3">
    <name type="scientific">Monoraphidium neglectum</name>
    <dbReference type="NCBI Taxonomy" id="145388"/>
    <lineage>
        <taxon>Eukaryota</taxon>
        <taxon>Viridiplantae</taxon>
        <taxon>Chlorophyta</taxon>
        <taxon>core chlorophytes</taxon>
        <taxon>Chlorophyceae</taxon>
        <taxon>CS clade</taxon>
        <taxon>Sphaeropleales</taxon>
        <taxon>Selenastraceae</taxon>
        <taxon>Monoraphidium</taxon>
    </lineage>
</organism>
<dbReference type="EMBL" id="KK103581">
    <property type="protein sequence ID" value="KIY95299.1"/>
    <property type="molecule type" value="Genomic_DNA"/>
</dbReference>
<sequence>MSYALGSEAPSCRSQRDDSTGGGLRLRPAGAAAMIRRNARLRKEYLYRKSLEGKDLAAYERKRKIRKALEEGKPMPTELRREEAQLRREVELEDDNTAVVRDHVDDEYAHAGERDPK</sequence>
<dbReference type="GO" id="GO:0030515">
    <property type="term" value="F:snoRNA binding"/>
    <property type="evidence" value="ECO:0007669"/>
    <property type="project" value="TreeGrafter"/>
</dbReference>